<comment type="caution">
    <text evidence="2">The sequence shown here is derived from an EMBL/GenBank/DDBJ whole genome shotgun (WGS) entry which is preliminary data.</text>
</comment>
<evidence type="ECO:0000256" key="1">
    <source>
        <dbReference type="SAM" id="Phobius"/>
    </source>
</evidence>
<keyword evidence="1" id="KW-0812">Transmembrane</keyword>
<protein>
    <submittedName>
        <fullName evidence="2">Uncharacterized protein</fullName>
    </submittedName>
</protein>
<feature type="transmembrane region" description="Helical" evidence="1">
    <location>
        <begin position="106"/>
        <end position="126"/>
    </location>
</feature>
<feature type="transmembrane region" description="Helical" evidence="1">
    <location>
        <begin position="43"/>
        <end position="59"/>
    </location>
</feature>
<sequence length="234" mass="25949">MKRQSPSFYLALSTSLVLVLVFRDVMALIPIEAFYREGRSIELSSALLLFMGAFLWFGLRPDGAERSNWHIPVILILMALRELDFDKSLTAEGILQLRLYTGDAPLGHKLIGVAVIALIVTCAVRLMRHNVKPWLLGLRQGRPTSWLVLLAGGFLVVAKSMDGFDRKLAGFGLSFEPELVQALGRSEELLELVMCMAIIQAVAYYRRPAEMIAQAQACAKAAAFADGRRGREQV</sequence>
<dbReference type="Proteomes" id="UP001243846">
    <property type="component" value="Unassembled WGS sequence"/>
</dbReference>
<evidence type="ECO:0000313" key="3">
    <source>
        <dbReference type="Proteomes" id="UP001243846"/>
    </source>
</evidence>
<keyword evidence="1" id="KW-1133">Transmembrane helix</keyword>
<proteinExistence type="predicted"/>
<keyword evidence="3" id="KW-1185">Reference proteome</keyword>
<dbReference type="RefSeq" id="WP_377685038.1">
    <property type="nucleotide sequence ID" value="NZ_JBHMDZ010000006.1"/>
</dbReference>
<keyword evidence="1" id="KW-0472">Membrane</keyword>
<name>A0ABT8DAD8_9RHOB</name>
<accession>A0ABT8DAD8</accession>
<dbReference type="EMBL" id="JAUFRC010000001">
    <property type="protein sequence ID" value="MDN3713221.1"/>
    <property type="molecule type" value="Genomic_DNA"/>
</dbReference>
<feature type="transmembrane region" description="Helical" evidence="1">
    <location>
        <begin position="146"/>
        <end position="164"/>
    </location>
</feature>
<gene>
    <name evidence="2" type="ORF">QWZ10_18460</name>
</gene>
<reference evidence="3" key="1">
    <citation type="journal article" date="2019" name="Int. J. Syst. Evol. Microbiol.">
        <title>The Global Catalogue of Microorganisms (GCM) 10K type strain sequencing project: providing services to taxonomists for standard genome sequencing and annotation.</title>
        <authorList>
            <consortium name="The Broad Institute Genomics Platform"/>
            <consortium name="The Broad Institute Genome Sequencing Center for Infectious Disease"/>
            <person name="Wu L."/>
            <person name="Ma J."/>
        </authorList>
    </citation>
    <scope>NUCLEOTIDE SEQUENCE [LARGE SCALE GENOMIC DNA]</scope>
    <source>
        <strain evidence="3">CECT 8482</strain>
    </source>
</reference>
<evidence type="ECO:0000313" key="2">
    <source>
        <dbReference type="EMBL" id="MDN3713221.1"/>
    </source>
</evidence>
<organism evidence="2 3">
    <name type="scientific">Paracoccus cavernae</name>
    <dbReference type="NCBI Taxonomy" id="1571207"/>
    <lineage>
        <taxon>Bacteria</taxon>
        <taxon>Pseudomonadati</taxon>
        <taxon>Pseudomonadota</taxon>
        <taxon>Alphaproteobacteria</taxon>
        <taxon>Rhodobacterales</taxon>
        <taxon>Paracoccaceae</taxon>
        <taxon>Paracoccus</taxon>
    </lineage>
</organism>